<dbReference type="PANTHER" id="PTHR43280:SF32">
    <property type="entry name" value="TRANSCRIPTIONAL REGULATORY PROTEIN"/>
    <property type="match status" value="1"/>
</dbReference>
<protein>
    <submittedName>
        <fullName evidence="6">AraC family transcriptional regulator</fullName>
    </submittedName>
</protein>
<dbReference type="Proteomes" id="UP001527866">
    <property type="component" value="Unassembled WGS sequence"/>
</dbReference>
<dbReference type="EMBL" id="JAQFWQ010000031">
    <property type="protein sequence ID" value="MDA2811534.1"/>
    <property type="molecule type" value="Genomic_DNA"/>
</dbReference>
<keyword evidence="2" id="KW-0238">DNA-binding</keyword>
<dbReference type="PROSITE" id="PS00041">
    <property type="entry name" value="HTH_ARAC_FAMILY_1"/>
    <property type="match status" value="1"/>
</dbReference>
<dbReference type="Gene3D" id="2.60.120.10">
    <property type="entry name" value="Jelly Rolls"/>
    <property type="match status" value="1"/>
</dbReference>
<dbReference type="InterPro" id="IPR018060">
    <property type="entry name" value="HTH_AraC"/>
</dbReference>
<dbReference type="PRINTS" id="PR00032">
    <property type="entry name" value="HTHARAC"/>
</dbReference>
<keyword evidence="7" id="KW-1185">Reference proteome</keyword>
<dbReference type="InterPro" id="IPR020449">
    <property type="entry name" value="Tscrpt_reg_AraC-type_HTH"/>
</dbReference>
<keyword evidence="3" id="KW-0804">Transcription</keyword>
<evidence type="ECO:0000313" key="6">
    <source>
        <dbReference type="EMBL" id="MDA2811534.1"/>
    </source>
</evidence>
<dbReference type="SUPFAM" id="SSF46689">
    <property type="entry name" value="Homeodomain-like"/>
    <property type="match status" value="1"/>
</dbReference>
<dbReference type="PROSITE" id="PS01124">
    <property type="entry name" value="HTH_ARAC_FAMILY_2"/>
    <property type="match status" value="1"/>
</dbReference>
<dbReference type="SMART" id="SM00342">
    <property type="entry name" value="HTH_ARAC"/>
    <property type="match status" value="1"/>
</dbReference>
<dbReference type="PANTHER" id="PTHR43280">
    <property type="entry name" value="ARAC-FAMILY TRANSCRIPTIONAL REGULATOR"/>
    <property type="match status" value="1"/>
</dbReference>
<dbReference type="SUPFAM" id="SSF51215">
    <property type="entry name" value="Regulatory protein AraC"/>
    <property type="match status" value="1"/>
</dbReference>
<dbReference type="InterPro" id="IPR032783">
    <property type="entry name" value="AraC_lig"/>
</dbReference>
<proteinExistence type="predicted"/>
<feature type="region of interest" description="Disordered" evidence="4">
    <location>
        <begin position="171"/>
        <end position="197"/>
    </location>
</feature>
<organism evidence="6 7">
    <name type="scientific">Nocardiopsis endophytica</name>
    <dbReference type="NCBI Taxonomy" id="3018445"/>
    <lineage>
        <taxon>Bacteria</taxon>
        <taxon>Bacillati</taxon>
        <taxon>Actinomycetota</taxon>
        <taxon>Actinomycetes</taxon>
        <taxon>Streptosporangiales</taxon>
        <taxon>Nocardiopsidaceae</taxon>
        <taxon>Nocardiopsis</taxon>
    </lineage>
</organism>
<evidence type="ECO:0000313" key="7">
    <source>
        <dbReference type="Proteomes" id="UP001527866"/>
    </source>
</evidence>
<keyword evidence="1" id="KW-0805">Transcription regulation</keyword>
<dbReference type="Pfam" id="PF12852">
    <property type="entry name" value="Cupin_6"/>
    <property type="match status" value="1"/>
</dbReference>
<feature type="region of interest" description="Disordered" evidence="4">
    <location>
        <begin position="309"/>
        <end position="332"/>
    </location>
</feature>
<dbReference type="InterPro" id="IPR014710">
    <property type="entry name" value="RmlC-like_jellyroll"/>
</dbReference>
<evidence type="ECO:0000256" key="4">
    <source>
        <dbReference type="SAM" id="MobiDB-lite"/>
    </source>
</evidence>
<dbReference type="InterPro" id="IPR037923">
    <property type="entry name" value="HTH-like"/>
</dbReference>
<accession>A0ABT4U4W9</accession>
<dbReference type="RefSeq" id="WP_270685988.1">
    <property type="nucleotide sequence ID" value="NZ_JAQFWQ010000031.1"/>
</dbReference>
<sequence length="332" mass="35034">MAVHPARPALELHRLEVPSPHLLPFAVGTFDSIGPLSRADYPHRHTFHEIVLVTSGTGLHVVDTRPLPVTPPNLGVLAAGQVHHWQGARGLDGYVLLLEDAFLLDRPDDRDLLRRLAAERTWTALGPREHAEAAAVVTEIVREFDERRPGMATVVRALLHVLLVRAARPPGAGRGAGGGAARADDGANDGADLRQDAPESATGLAGRYLNALEGPAALDPGATVERIADTLGVTPGHLGEAVKRATGRTPGALLRQARLLEAKRLLACTRLTVAAVARASGFTDPAYFCRFFRRETGTTPGAFRAAARIDTGPAASTTPPAEHPSHTGGDAA</sequence>
<dbReference type="Pfam" id="PF12833">
    <property type="entry name" value="HTH_18"/>
    <property type="match status" value="1"/>
</dbReference>
<evidence type="ECO:0000256" key="2">
    <source>
        <dbReference type="ARBA" id="ARBA00023125"/>
    </source>
</evidence>
<gene>
    <name evidence="6" type="ORF">O4J56_12910</name>
</gene>
<evidence type="ECO:0000256" key="3">
    <source>
        <dbReference type="ARBA" id="ARBA00023163"/>
    </source>
</evidence>
<evidence type="ECO:0000256" key="1">
    <source>
        <dbReference type="ARBA" id="ARBA00023015"/>
    </source>
</evidence>
<dbReference type="Gene3D" id="1.10.10.60">
    <property type="entry name" value="Homeodomain-like"/>
    <property type="match status" value="2"/>
</dbReference>
<name>A0ABT4U4W9_9ACTN</name>
<dbReference type="InterPro" id="IPR018062">
    <property type="entry name" value="HTH_AraC-typ_CS"/>
</dbReference>
<evidence type="ECO:0000259" key="5">
    <source>
        <dbReference type="PROSITE" id="PS01124"/>
    </source>
</evidence>
<dbReference type="InterPro" id="IPR009057">
    <property type="entry name" value="Homeodomain-like_sf"/>
</dbReference>
<comment type="caution">
    <text evidence="6">The sequence shown here is derived from an EMBL/GenBank/DDBJ whole genome shotgun (WGS) entry which is preliminary data.</text>
</comment>
<reference evidence="6 7" key="1">
    <citation type="submission" date="2023-01" db="EMBL/GenBank/DDBJ databases">
        <title>Draft genome sequence of Nocardiopsis sp. RSe5-2 isolated from halophytes.</title>
        <authorList>
            <person name="Duangmal K."/>
            <person name="Chantavorakit T."/>
        </authorList>
    </citation>
    <scope>NUCLEOTIDE SEQUENCE [LARGE SCALE GENOMIC DNA]</scope>
    <source>
        <strain evidence="6 7">RSe5-2</strain>
    </source>
</reference>
<feature type="domain" description="HTH araC/xylS-type" evidence="5">
    <location>
        <begin position="206"/>
        <end position="306"/>
    </location>
</feature>